<protein>
    <submittedName>
        <fullName evidence="3">Serine hydrolase</fullName>
    </submittedName>
</protein>
<dbReference type="InterPro" id="IPR012338">
    <property type="entry name" value="Beta-lactam/transpept-like"/>
</dbReference>
<dbReference type="InterPro" id="IPR001466">
    <property type="entry name" value="Beta-lactam-related"/>
</dbReference>
<dbReference type="GO" id="GO:0016787">
    <property type="term" value="F:hydrolase activity"/>
    <property type="evidence" value="ECO:0007669"/>
    <property type="project" value="UniProtKB-KW"/>
</dbReference>
<dbReference type="AlphaFoldDB" id="A0A6P1YX59"/>
<dbReference type="PANTHER" id="PTHR46825:SF15">
    <property type="entry name" value="BETA-LACTAMASE-RELATED DOMAIN-CONTAINING PROTEIN"/>
    <property type="match status" value="1"/>
</dbReference>
<evidence type="ECO:0000313" key="4">
    <source>
        <dbReference type="Proteomes" id="UP000464751"/>
    </source>
</evidence>
<organism evidence="3 4">
    <name type="scientific">Ancylobacter pratisalsi</name>
    <dbReference type="NCBI Taxonomy" id="1745854"/>
    <lineage>
        <taxon>Bacteria</taxon>
        <taxon>Pseudomonadati</taxon>
        <taxon>Pseudomonadota</taxon>
        <taxon>Alphaproteobacteria</taxon>
        <taxon>Hyphomicrobiales</taxon>
        <taxon>Xanthobacteraceae</taxon>
        <taxon>Ancylobacter</taxon>
    </lineage>
</organism>
<gene>
    <name evidence="3" type="ORF">G3A50_08440</name>
</gene>
<evidence type="ECO:0000259" key="1">
    <source>
        <dbReference type="Pfam" id="PF00144"/>
    </source>
</evidence>
<dbReference type="EMBL" id="CP048630">
    <property type="protein sequence ID" value="QIB36164.1"/>
    <property type="molecule type" value="Genomic_DNA"/>
</dbReference>
<feature type="domain" description="Peptidase S12 Pab87-related C-terminal" evidence="2">
    <location>
        <begin position="425"/>
        <end position="512"/>
    </location>
</feature>
<evidence type="ECO:0000313" key="3">
    <source>
        <dbReference type="EMBL" id="QIB36164.1"/>
    </source>
</evidence>
<dbReference type="InterPro" id="IPR050491">
    <property type="entry name" value="AmpC-like"/>
</dbReference>
<evidence type="ECO:0000259" key="2">
    <source>
        <dbReference type="Pfam" id="PF11954"/>
    </source>
</evidence>
<dbReference type="Gene3D" id="3.40.710.10">
    <property type="entry name" value="DD-peptidase/beta-lactamase superfamily"/>
    <property type="match status" value="1"/>
</dbReference>
<dbReference type="InterPro" id="IPR021860">
    <property type="entry name" value="Peptidase_S12_Pab87-rel_C"/>
</dbReference>
<dbReference type="SUPFAM" id="SSF56601">
    <property type="entry name" value="beta-lactamase/transpeptidase-like"/>
    <property type="match status" value="1"/>
</dbReference>
<reference evidence="3 4" key="1">
    <citation type="submission" date="2020-02" db="EMBL/GenBank/DDBJ databases">
        <authorList>
            <person name="Li G."/>
        </authorList>
    </citation>
    <scope>NUCLEOTIDE SEQUENCE [LARGE SCALE GENOMIC DNA]</scope>
    <source>
        <strain evidence="3 4">DSM 102029</strain>
    </source>
</reference>
<name>A0A6P1YX59_9HYPH</name>
<dbReference type="Pfam" id="PF00144">
    <property type="entry name" value="Beta-lactamase"/>
    <property type="match status" value="1"/>
</dbReference>
<accession>A0A6P1YX59</accession>
<dbReference type="KEGG" id="apra:G3A50_08440"/>
<proteinExistence type="predicted"/>
<sequence>MALIAAGIPGSARAQTAADSAAALDVVPLDLGEIPPDDVVPMAAHGVEKALEALPGAITDILKRSGVPGAAVAVVYEGKTVFAQGFGEREKDKGVPVDTDTVFQIASLSKPIAATIAAIQVTAGVVKWDDKVVKYLPDFTLASPYVTQNATIGDFYAHRTGLPLAAGDDLEDIGLDRGGILTRLHLLPLDAFRTSYHYANFGITVGAVAVAKASGETWENLAQRALFKPLGMASTSYRYADFLERRNRATLHALVGGRFQPLYTRNADAQAPAGGVSSSVNDMTAWMKLVLASGRDGKEEMISRAALVPALRPQAFSGPAATLDARSSFYGYGFGVGVNANGRTAVSHSGAFALGAATNVQFLPSANLAIVVLTNAGPVGAAEAIASQFMDIAQFGVLHRDWYALMHPVLMHYYDPAGDLVGKSPPANAQPARPLADYVGTYKNDYFGPAEIRAEGGGLVFHVGPGHFTLPMTHWDGDTFSVAPRDENATEGSLSSLGFVVKDGKVVSFTVDYLDANGMATWSR</sequence>
<dbReference type="Gene3D" id="2.40.128.600">
    <property type="match status" value="1"/>
</dbReference>
<dbReference type="PANTHER" id="PTHR46825">
    <property type="entry name" value="D-ALANYL-D-ALANINE-CARBOXYPEPTIDASE/ENDOPEPTIDASE AMPH"/>
    <property type="match status" value="1"/>
</dbReference>
<feature type="domain" description="Beta-lactamase-related" evidence="1">
    <location>
        <begin position="58"/>
        <end position="381"/>
    </location>
</feature>
<keyword evidence="3" id="KW-0378">Hydrolase</keyword>
<dbReference type="Pfam" id="PF11954">
    <property type="entry name" value="DUF3471"/>
    <property type="match status" value="1"/>
</dbReference>
<keyword evidence="4" id="KW-1185">Reference proteome</keyword>
<dbReference type="Proteomes" id="UP000464751">
    <property type="component" value="Chromosome"/>
</dbReference>